<accession>A0A6J7KX53</accession>
<keyword evidence="1" id="KW-0815">Transposition</keyword>
<dbReference type="EMBL" id="CAFBMK010000452">
    <property type="protein sequence ID" value="CAB4959152.1"/>
    <property type="molecule type" value="Genomic_DNA"/>
</dbReference>
<dbReference type="InterPro" id="IPR001207">
    <property type="entry name" value="Transposase_mutator"/>
</dbReference>
<gene>
    <name evidence="4" type="ORF">UFOPK3564_03949</name>
</gene>
<dbReference type="PANTHER" id="PTHR33217">
    <property type="entry name" value="TRANSPOSASE FOR INSERTION SEQUENCE ELEMENT IS1081"/>
    <property type="match status" value="1"/>
</dbReference>
<evidence type="ECO:0000256" key="2">
    <source>
        <dbReference type="ARBA" id="ARBA00023125"/>
    </source>
</evidence>
<dbReference type="GO" id="GO:0004803">
    <property type="term" value="F:transposase activity"/>
    <property type="evidence" value="ECO:0007669"/>
    <property type="project" value="InterPro"/>
</dbReference>
<keyword evidence="2" id="KW-0238">DNA-binding</keyword>
<dbReference type="GO" id="GO:0003677">
    <property type="term" value="F:DNA binding"/>
    <property type="evidence" value="ECO:0007669"/>
    <property type="project" value="UniProtKB-KW"/>
</dbReference>
<reference evidence="4" key="1">
    <citation type="submission" date="2020-05" db="EMBL/GenBank/DDBJ databases">
        <authorList>
            <person name="Chiriac C."/>
            <person name="Salcher M."/>
            <person name="Ghai R."/>
            <person name="Kavagutti S V."/>
        </authorList>
    </citation>
    <scope>NUCLEOTIDE SEQUENCE</scope>
</reference>
<sequence length="406" mass="45283">MAPTEGKTAARSAVENMLAEHGDVVRESVAFMVRELIEAEVSQLVGAELGERSEDRSTHRNGYRHRRWDTRAGTIDVAVPKLRQGSYLPSFLEPRKRHEQALVAVVQEAYVNGVSTRKVDRVVEHMGLQGVSKDQVSRMCAGLDLQVENFRNRPLEGRYPYVWLDAKIERVRQGGSVRHKALVVAYGVNEQGIREVIGLDVGESETEAFWTEFLHSLRARGLAGVQLVMSDAHQGLKNAIGRVLSARWQRCCVHFARDMTGHVGAAQRQLVTAAIRQIFTAESGTAARVKLGEVVQQLEAPAPKVARLLEGAEEDLLGFYDFPKEHWAKLRSTNPLERLNREIGRRSDVVGIYPNDAALIRLAGMVLLEQNDEWLIGRRYLSETSMRLVKNRPAAATEATPVQLAA</sequence>
<protein>
    <submittedName>
        <fullName evidence="4">Unannotated protein</fullName>
    </submittedName>
</protein>
<evidence type="ECO:0000313" key="4">
    <source>
        <dbReference type="EMBL" id="CAB4959152.1"/>
    </source>
</evidence>
<proteinExistence type="predicted"/>
<dbReference type="NCBIfam" id="NF033543">
    <property type="entry name" value="transpos_IS256"/>
    <property type="match status" value="1"/>
</dbReference>
<keyword evidence="3" id="KW-0233">DNA recombination</keyword>
<dbReference type="GO" id="GO:0006313">
    <property type="term" value="P:DNA transposition"/>
    <property type="evidence" value="ECO:0007669"/>
    <property type="project" value="InterPro"/>
</dbReference>
<evidence type="ECO:0000256" key="1">
    <source>
        <dbReference type="ARBA" id="ARBA00022578"/>
    </source>
</evidence>
<dbReference type="Pfam" id="PF00872">
    <property type="entry name" value="Transposase_mut"/>
    <property type="match status" value="1"/>
</dbReference>
<name>A0A6J7KX53_9ZZZZ</name>
<evidence type="ECO:0000256" key="3">
    <source>
        <dbReference type="ARBA" id="ARBA00023172"/>
    </source>
</evidence>
<dbReference type="PANTHER" id="PTHR33217:SF7">
    <property type="entry name" value="TRANSPOSASE FOR INSERTION SEQUENCE ELEMENT IS1081"/>
    <property type="match status" value="1"/>
</dbReference>
<organism evidence="4">
    <name type="scientific">freshwater metagenome</name>
    <dbReference type="NCBI Taxonomy" id="449393"/>
    <lineage>
        <taxon>unclassified sequences</taxon>
        <taxon>metagenomes</taxon>
        <taxon>ecological metagenomes</taxon>
    </lineage>
</organism>
<dbReference type="AlphaFoldDB" id="A0A6J7KX53"/>